<dbReference type="EMBL" id="JABJNZ010000062">
    <property type="protein sequence ID" value="MBT4870878.1"/>
    <property type="molecule type" value="Genomic_DNA"/>
</dbReference>
<evidence type="ECO:0000313" key="2">
    <source>
        <dbReference type="EMBL" id="MBT4870878.1"/>
    </source>
</evidence>
<dbReference type="Proteomes" id="UP000722459">
    <property type="component" value="Unassembled WGS sequence"/>
</dbReference>
<feature type="region of interest" description="Disordered" evidence="1">
    <location>
        <begin position="1"/>
        <end position="21"/>
    </location>
</feature>
<evidence type="ECO:0000256" key="1">
    <source>
        <dbReference type="SAM" id="MobiDB-lite"/>
    </source>
</evidence>
<dbReference type="AlphaFoldDB" id="A0A8T5GGM7"/>
<evidence type="ECO:0000313" key="3">
    <source>
        <dbReference type="Proteomes" id="UP000722459"/>
    </source>
</evidence>
<proteinExistence type="predicted"/>
<organism evidence="2 3">
    <name type="scientific">Candidatus Iainarchaeum sp</name>
    <dbReference type="NCBI Taxonomy" id="3101447"/>
    <lineage>
        <taxon>Archaea</taxon>
        <taxon>Candidatus Iainarchaeota</taxon>
        <taxon>Candidatus Iainarchaeia</taxon>
        <taxon>Candidatus Iainarchaeales</taxon>
        <taxon>Candidatus Iainarchaeaceae</taxon>
        <taxon>Candidatus Iainarchaeum</taxon>
    </lineage>
</organism>
<comment type="caution">
    <text evidence="2">The sequence shown here is derived from an EMBL/GenBank/DDBJ whole genome shotgun (WGS) entry which is preliminary data.</text>
</comment>
<name>A0A8T5GGM7_9ARCH</name>
<feature type="compositionally biased region" description="Basic residues" evidence="1">
    <location>
        <begin position="1"/>
        <end position="16"/>
    </location>
</feature>
<accession>A0A8T5GGM7</accession>
<reference evidence="2" key="1">
    <citation type="journal article" date="2021" name="ISME J.">
        <title>Mercury methylation by metabolically versatile and cosmopolitan marine bacteria.</title>
        <authorList>
            <person name="Lin H."/>
            <person name="Ascher D.B."/>
            <person name="Myung Y."/>
            <person name="Lamborg C.H."/>
            <person name="Hallam S.J."/>
            <person name="Gionfriddo C.M."/>
            <person name="Holt K.E."/>
            <person name="Moreau J.W."/>
        </authorList>
    </citation>
    <scope>NUCLEOTIDE SEQUENCE</scope>
    <source>
        <strain evidence="2">SI075_bin30</strain>
    </source>
</reference>
<sequence length="272" mass="31875">MPRPTAKKKVPTSKTKHQYDPITRERRRRKFLTKEGYIKSIEDKQAKHHLNSLMLLRRAQRGLSIVKITSKGMSQTEIAFKQALFINNKARDLVDAEIDVTYKTDQEPSGIKLFEEKPDREKDRIKKQMFDKWVDHLIGLKAIKKHPRAIVALDEIINYLRLPVGIYNARDKHKKLFRKIRAKIVKRKIDPMQNFLERIDEIMVKQKVGENYSAKAMDVCVAASLYADMTCKEKQRANPKIRWSDVYQKAMETAYPKIRTNEKLLNAITALR</sequence>
<protein>
    <submittedName>
        <fullName evidence="2">Uncharacterized protein</fullName>
    </submittedName>
</protein>
<gene>
    <name evidence="2" type="ORF">HON47_04850</name>
</gene>